<dbReference type="InterPro" id="IPR036388">
    <property type="entry name" value="WH-like_DNA-bd_sf"/>
</dbReference>
<dbReference type="InterPro" id="IPR050707">
    <property type="entry name" value="HTH_MetabolicPath_Reg"/>
</dbReference>
<comment type="caution">
    <text evidence="6">The sequence shown here is derived from an EMBL/GenBank/DDBJ whole genome shotgun (WGS) entry which is preliminary data.</text>
</comment>
<dbReference type="GO" id="GO:0045892">
    <property type="term" value="P:negative regulation of DNA-templated transcription"/>
    <property type="evidence" value="ECO:0007669"/>
    <property type="project" value="TreeGrafter"/>
</dbReference>
<dbReference type="PROSITE" id="PS51077">
    <property type="entry name" value="HTH_ICLR"/>
    <property type="match status" value="1"/>
</dbReference>
<gene>
    <name evidence="6" type="ORF">RSO01_19040</name>
</gene>
<dbReference type="Pfam" id="PF01614">
    <property type="entry name" value="IclR_C"/>
    <property type="match status" value="1"/>
</dbReference>
<feature type="domain" description="IclR-ED" evidence="5">
    <location>
        <begin position="69"/>
        <end position="253"/>
    </location>
</feature>
<evidence type="ECO:0000256" key="3">
    <source>
        <dbReference type="ARBA" id="ARBA00023163"/>
    </source>
</evidence>
<dbReference type="InterPro" id="IPR029016">
    <property type="entry name" value="GAF-like_dom_sf"/>
</dbReference>
<dbReference type="SUPFAM" id="SSF46785">
    <property type="entry name" value="Winged helix' DNA-binding domain"/>
    <property type="match status" value="1"/>
</dbReference>
<dbReference type="AlphaFoldDB" id="A0A512N6Y7"/>
<dbReference type="Proteomes" id="UP000321058">
    <property type="component" value="Unassembled WGS sequence"/>
</dbReference>
<dbReference type="InterPro" id="IPR036390">
    <property type="entry name" value="WH_DNA-bd_sf"/>
</dbReference>
<keyword evidence="7" id="KW-1185">Reference proteome</keyword>
<dbReference type="SMART" id="SM00346">
    <property type="entry name" value="HTH_ICLR"/>
    <property type="match status" value="1"/>
</dbReference>
<dbReference type="PANTHER" id="PTHR30136">
    <property type="entry name" value="HELIX-TURN-HELIX TRANSCRIPTIONAL REGULATOR, ICLR FAMILY"/>
    <property type="match status" value="1"/>
</dbReference>
<evidence type="ECO:0000256" key="2">
    <source>
        <dbReference type="ARBA" id="ARBA00023125"/>
    </source>
</evidence>
<dbReference type="PROSITE" id="PS51078">
    <property type="entry name" value="ICLR_ED"/>
    <property type="match status" value="1"/>
</dbReference>
<dbReference type="InterPro" id="IPR005471">
    <property type="entry name" value="Tscrpt_reg_IclR_N"/>
</dbReference>
<proteinExistence type="predicted"/>
<feature type="domain" description="HTH iclR-type" evidence="4">
    <location>
        <begin position="8"/>
        <end position="68"/>
    </location>
</feature>
<keyword evidence="3" id="KW-0804">Transcription</keyword>
<dbReference type="EMBL" id="BKAJ01000032">
    <property type="protein sequence ID" value="GEP54738.1"/>
    <property type="molecule type" value="Genomic_DNA"/>
</dbReference>
<dbReference type="GO" id="GO:0003700">
    <property type="term" value="F:DNA-binding transcription factor activity"/>
    <property type="evidence" value="ECO:0007669"/>
    <property type="project" value="TreeGrafter"/>
</dbReference>
<keyword evidence="1" id="KW-0805">Transcription regulation</keyword>
<evidence type="ECO:0000313" key="7">
    <source>
        <dbReference type="Proteomes" id="UP000321058"/>
    </source>
</evidence>
<dbReference type="PANTHER" id="PTHR30136:SF34">
    <property type="entry name" value="TRANSCRIPTIONAL REGULATOR"/>
    <property type="match status" value="1"/>
</dbReference>
<keyword evidence="2" id="KW-0238">DNA-binding</keyword>
<name>A0A512N6Y7_9HYPH</name>
<reference evidence="6 7" key="1">
    <citation type="submission" date="2019-07" db="EMBL/GenBank/DDBJ databases">
        <title>Whole genome shotgun sequence of Reyranella soli NBRC 108950.</title>
        <authorList>
            <person name="Hosoyama A."/>
            <person name="Uohara A."/>
            <person name="Ohji S."/>
            <person name="Ichikawa N."/>
        </authorList>
    </citation>
    <scope>NUCLEOTIDE SEQUENCE [LARGE SCALE GENOMIC DNA]</scope>
    <source>
        <strain evidence="6 7">NBRC 108950</strain>
    </source>
</reference>
<dbReference type="Pfam" id="PF09339">
    <property type="entry name" value="HTH_IclR"/>
    <property type="match status" value="1"/>
</dbReference>
<evidence type="ECO:0000256" key="1">
    <source>
        <dbReference type="ARBA" id="ARBA00023015"/>
    </source>
</evidence>
<accession>A0A512N6Y7</accession>
<dbReference type="Gene3D" id="3.30.450.40">
    <property type="match status" value="1"/>
</dbReference>
<evidence type="ECO:0000313" key="6">
    <source>
        <dbReference type="EMBL" id="GEP54738.1"/>
    </source>
</evidence>
<dbReference type="Gene3D" id="1.10.10.10">
    <property type="entry name" value="Winged helix-like DNA-binding domain superfamily/Winged helix DNA-binding domain"/>
    <property type="match status" value="1"/>
</dbReference>
<dbReference type="RefSeq" id="WP_170302958.1">
    <property type="nucleotide sequence ID" value="NZ_BKAJ01000032.1"/>
</dbReference>
<dbReference type="InterPro" id="IPR014757">
    <property type="entry name" value="Tscrpt_reg_IclR_C"/>
</dbReference>
<dbReference type="SUPFAM" id="SSF55781">
    <property type="entry name" value="GAF domain-like"/>
    <property type="match status" value="1"/>
</dbReference>
<dbReference type="GO" id="GO:0003677">
    <property type="term" value="F:DNA binding"/>
    <property type="evidence" value="ECO:0007669"/>
    <property type="project" value="UniProtKB-KW"/>
</dbReference>
<protein>
    <submittedName>
        <fullName evidence="6">Transcriptional regulator</fullName>
    </submittedName>
</protein>
<sequence>MTSRRTGVQSFERGLALLRAFGAERTAMTTAEAASAAGLTRAAARRLLMTLQEQGYAQFDGKRYTLTPRVLELGFAWLSAQPLFGVGEPVAKQLAERLNETVSIGTLDIPDVVYLVRALSSRALHLRVGPGTRIPAHTSSMGLILLGSLEPAQLDAFFKQWPRRRYTDRTPVEEGEVRALIEAAGRDGYCYLRGVMEDSIAGLSVPVRDRAKGRAIAALNVSTSLQRTSPEEAFAKLLPEMRAAAQSIEAALR</sequence>
<evidence type="ECO:0000259" key="4">
    <source>
        <dbReference type="PROSITE" id="PS51077"/>
    </source>
</evidence>
<evidence type="ECO:0000259" key="5">
    <source>
        <dbReference type="PROSITE" id="PS51078"/>
    </source>
</evidence>
<organism evidence="6 7">
    <name type="scientific">Reyranella soli</name>
    <dbReference type="NCBI Taxonomy" id="1230389"/>
    <lineage>
        <taxon>Bacteria</taxon>
        <taxon>Pseudomonadati</taxon>
        <taxon>Pseudomonadota</taxon>
        <taxon>Alphaproteobacteria</taxon>
        <taxon>Hyphomicrobiales</taxon>
        <taxon>Reyranellaceae</taxon>
        <taxon>Reyranella</taxon>
    </lineage>
</organism>